<dbReference type="Proteomes" id="UP000574067">
    <property type="component" value="Unassembled WGS sequence"/>
</dbReference>
<comment type="caution">
    <text evidence="4">The sequence shown here is derived from an EMBL/GenBank/DDBJ whole genome shotgun (WGS) entry which is preliminary data.</text>
</comment>
<gene>
    <name evidence="4" type="ORF">HHL10_25280</name>
</gene>
<feature type="domain" description="Ppx/GppA phosphatase N-terminal" evidence="2">
    <location>
        <begin position="27"/>
        <end position="304"/>
    </location>
</feature>
<protein>
    <submittedName>
        <fullName evidence="4">Ppx/GppA family phosphatase</fullName>
    </submittedName>
</protein>
<dbReference type="GO" id="GO:0004309">
    <property type="term" value="F:exopolyphosphatase activity"/>
    <property type="evidence" value="ECO:0007669"/>
    <property type="project" value="TreeGrafter"/>
</dbReference>
<dbReference type="EMBL" id="JABBFW010000030">
    <property type="protein sequence ID" value="NML18286.1"/>
    <property type="molecule type" value="Genomic_DNA"/>
</dbReference>
<dbReference type="InterPro" id="IPR043129">
    <property type="entry name" value="ATPase_NBD"/>
</dbReference>
<dbReference type="PANTHER" id="PTHR30005">
    <property type="entry name" value="EXOPOLYPHOSPHATASE"/>
    <property type="match status" value="1"/>
</dbReference>
<dbReference type="Gene3D" id="1.10.3210.10">
    <property type="entry name" value="Hypothetical protein af1432"/>
    <property type="match status" value="1"/>
</dbReference>
<dbReference type="InterPro" id="IPR030673">
    <property type="entry name" value="PyroPPase_GppA_Ppx"/>
</dbReference>
<dbReference type="Pfam" id="PF02541">
    <property type="entry name" value="Ppx-GppA"/>
    <property type="match status" value="1"/>
</dbReference>
<dbReference type="RefSeq" id="WP_169163186.1">
    <property type="nucleotide sequence ID" value="NZ_JABBFW010000030.1"/>
</dbReference>
<keyword evidence="5" id="KW-1185">Reference proteome</keyword>
<feature type="domain" description="Ppx/GppA phosphatase C-terminal" evidence="3">
    <location>
        <begin position="317"/>
        <end position="463"/>
    </location>
</feature>
<dbReference type="InterPro" id="IPR003695">
    <property type="entry name" value="Ppx_GppA_N"/>
</dbReference>
<dbReference type="Pfam" id="PF21447">
    <property type="entry name" value="Ppx-GppA_III"/>
    <property type="match status" value="1"/>
</dbReference>
<reference evidence="4 5" key="1">
    <citation type="submission" date="2020-04" db="EMBL/GenBank/DDBJ databases">
        <title>Azohydromonas sp. isolated from soil.</title>
        <authorList>
            <person name="Dahal R.H."/>
        </authorList>
    </citation>
    <scope>NUCLEOTIDE SEQUENCE [LARGE SCALE GENOMIC DNA]</scope>
    <source>
        <strain evidence="4 5">G-1-1-14</strain>
    </source>
</reference>
<evidence type="ECO:0000256" key="1">
    <source>
        <dbReference type="ARBA" id="ARBA00022801"/>
    </source>
</evidence>
<dbReference type="Gene3D" id="3.30.420.150">
    <property type="entry name" value="Exopolyphosphatase. Domain 2"/>
    <property type="match status" value="1"/>
</dbReference>
<dbReference type="AlphaFoldDB" id="A0A848FGL6"/>
<dbReference type="InterPro" id="IPR050273">
    <property type="entry name" value="GppA/Ppx_hydrolase"/>
</dbReference>
<dbReference type="GO" id="GO:0006798">
    <property type="term" value="P:polyphosphate catabolic process"/>
    <property type="evidence" value="ECO:0007669"/>
    <property type="project" value="TreeGrafter"/>
</dbReference>
<accession>A0A848FGL6</accession>
<organism evidence="4 5">
    <name type="scientific">Azohydromonas caseinilytica</name>
    <dbReference type="NCBI Taxonomy" id="2728836"/>
    <lineage>
        <taxon>Bacteria</taxon>
        <taxon>Pseudomonadati</taxon>
        <taxon>Pseudomonadota</taxon>
        <taxon>Betaproteobacteria</taxon>
        <taxon>Burkholderiales</taxon>
        <taxon>Sphaerotilaceae</taxon>
        <taxon>Azohydromonas</taxon>
    </lineage>
</organism>
<dbReference type="InterPro" id="IPR048950">
    <property type="entry name" value="Ppx_GppA_C"/>
</dbReference>
<name>A0A848FGL6_9BURK</name>
<dbReference type="SUPFAM" id="SSF53067">
    <property type="entry name" value="Actin-like ATPase domain"/>
    <property type="match status" value="2"/>
</dbReference>
<evidence type="ECO:0000313" key="5">
    <source>
        <dbReference type="Proteomes" id="UP000574067"/>
    </source>
</evidence>
<evidence type="ECO:0000259" key="2">
    <source>
        <dbReference type="Pfam" id="PF02541"/>
    </source>
</evidence>
<proteinExistence type="predicted"/>
<evidence type="ECO:0000313" key="4">
    <source>
        <dbReference type="EMBL" id="NML18286.1"/>
    </source>
</evidence>
<dbReference type="PANTHER" id="PTHR30005:SF14">
    <property type="entry name" value="EXOPOLYPHOSPHATASE"/>
    <property type="match status" value="1"/>
</dbReference>
<dbReference type="Gene3D" id="3.30.420.40">
    <property type="match status" value="1"/>
</dbReference>
<dbReference type="CDD" id="cd24053">
    <property type="entry name" value="ASKHA_NBD_EcPPX-GppA-like"/>
    <property type="match status" value="1"/>
</dbReference>
<keyword evidence="1" id="KW-0378">Hydrolase</keyword>
<dbReference type="PIRSF" id="PIRSF001267">
    <property type="entry name" value="Pyrophosphatase_GppA_Ppx"/>
    <property type="match status" value="1"/>
</dbReference>
<evidence type="ECO:0000259" key="3">
    <source>
        <dbReference type="Pfam" id="PF21447"/>
    </source>
</evidence>
<dbReference type="SUPFAM" id="SSF109604">
    <property type="entry name" value="HD-domain/PDEase-like"/>
    <property type="match status" value="1"/>
</dbReference>
<dbReference type="FunFam" id="3.30.420.40:FF:000023">
    <property type="entry name" value="Guanosine-5'-triphosphate,3'-diphosphate pyrophosphatase"/>
    <property type="match status" value="1"/>
</dbReference>
<sequence length="500" mass="54976">MNDAATSLPLAAIDMGSNSFRLEIGQLKAGRYQRLDSLKEVVRLGGGLDAQGFLREEAAERGLQTLRHFRERLAGFELGGLRAVATQTLREARNRDEFLVRASDVLGAPVEVISGREEARLIFIGVAHLQPSMLPRLVIDIGGRSTELVIGRGHVPGEAESFQVGSVSLSMRYFSDGRLTAAAFEAARVAAQAEFEEAETSFEPRLWQEALGSSGTAGAVSLVLASHGLTDGRITPSALNWCIERCIDAGHVDRLQLRGLRDDRRPVIAGGLAILSALMREFGIKEIAPAKGALRQGVIVDLHERQRSASAETPDLRDASVAALQQQFHCDLAQARRVHDTAQALHRDIARDAGLDERRELGWACALHEIGRCVSHHDYHRHSAYLMAHVDAAGFSQSQQRRIGELILAQRGGLKKVEASLARRSFARQALCLRLAAILCHARRDHSGGPHLRIDVQSSSRHMLRWEPDTLPPDPRTLHLLREEIALWAQQGHFQLVLKG</sequence>